<dbReference type="CDD" id="cd22265">
    <property type="entry name" value="UDM1_RNF168"/>
    <property type="match status" value="1"/>
</dbReference>
<keyword evidence="3" id="KW-1185">Reference proteome</keyword>
<evidence type="ECO:0000313" key="2">
    <source>
        <dbReference type="EMBL" id="KAH6697371.1"/>
    </source>
</evidence>
<sequence>MTMAIAEQHDFFFGSGAPTRFLFPHDETNLTSNRDAQKAAANAENEEELRQQRELGAQDEIKKLTASNQTLKEGKERAERDLILAEERAEEDLISTKGKLDMAEQERKVAEMGKELAEETNRLLQKEMAELKGENTKLVEENNKLDVTIERMVTFEGCEVYLYNIFTKVTIDYDHTRKLRDGGRPVGPPSFRIENIKSKCCLEFRHSGIDTPLYASLYEYDASQHWYCQDFTGQKNLIGRGNFALVNVKYKTAMCLVDSGPPRPGVGVEIVSNVPNTSYSNQLFTIVARPIREGH</sequence>
<evidence type="ECO:0000256" key="1">
    <source>
        <dbReference type="SAM" id="Coils"/>
    </source>
</evidence>
<dbReference type="AlphaFoldDB" id="A0A9P8VPJ2"/>
<accession>A0A9P8VPJ2</accession>
<proteinExistence type="predicted"/>
<comment type="caution">
    <text evidence="2">The sequence shown here is derived from an EMBL/GenBank/DDBJ whole genome shotgun (WGS) entry which is preliminary data.</text>
</comment>
<reference evidence="2" key="1">
    <citation type="journal article" date="2021" name="Nat. Commun.">
        <title>Genetic determinants of endophytism in the Arabidopsis root mycobiome.</title>
        <authorList>
            <person name="Mesny F."/>
            <person name="Miyauchi S."/>
            <person name="Thiergart T."/>
            <person name="Pickel B."/>
            <person name="Atanasova L."/>
            <person name="Karlsson M."/>
            <person name="Huettel B."/>
            <person name="Barry K.W."/>
            <person name="Haridas S."/>
            <person name="Chen C."/>
            <person name="Bauer D."/>
            <person name="Andreopoulos W."/>
            <person name="Pangilinan J."/>
            <person name="LaButti K."/>
            <person name="Riley R."/>
            <person name="Lipzen A."/>
            <person name="Clum A."/>
            <person name="Drula E."/>
            <person name="Henrissat B."/>
            <person name="Kohler A."/>
            <person name="Grigoriev I.V."/>
            <person name="Martin F.M."/>
            <person name="Hacquard S."/>
        </authorList>
    </citation>
    <scope>NUCLEOTIDE SEQUENCE</scope>
    <source>
        <strain evidence="2">MPI-SDFR-AT-0117</strain>
    </source>
</reference>
<gene>
    <name evidence="2" type="ORF">F5X68DRAFT_226751</name>
</gene>
<dbReference type="EMBL" id="JAGSXJ010000001">
    <property type="protein sequence ID" value="KAH6697371.1"/>
    <property type="molecule type" value="Genomic_DNA"/>
</dbReference>
<evidence type="ECO:0000313" key="3">
    <source>
        <dbReference type="Proteomes" id="UP000770015"/>
    </source>
</evidence>
<protein>
    <submittedName>
        <fullName evidence="2">Uncharacterized protein</fullName>
    </submittedName>
</protein>
<name>A0A9P8VPJ2_9PEZI</name>
<keyword evidence="1" id="KW-0175">Coiled coil</keyword>
<organism evidence="2 3">
    <name type="scientific">Plectosphaerella plurivora</name>
    <dbReference type="NCBI Taxonomy" id="936078"/>
    <lineage>
        <taxon>Eukaryota</taxon>
        <taxon>Fungi</taxon>
        <taxon>Dikarya</taxon>
        <taxon>Ascomycota</taxon>
        <taxon>Pezizomycotina</taxon>
        <taxon>Sordariomycetes</taxon>
        <taxon>Hypocreomycetidae</taxon>
        <taxon>Glomerellales</taxon>
        <taxon>Plectosphaerellaceae</taxon>
        <taxon>Plectosphaerella</taxon>
    </lineage>
</organism>
<dbReference type="Proteomes" id="UP000770015">
    <property type="component" value="Unassembled WGS sequence"/>
</dbReference>
<feature type="coiled-coil region" evidence="1">
    <location>
        <begin position="33"/>
        <end position="148"/>
    </location>
</feature>